<dbReference type="InterPro" id="IPR027065">
    <property type="entry name" value="Lon_Prtase"/>
</dbReference>
<keyword evidence="1 2" id="KW-0645">Protease</keyword>
<comment type="similarity">
    <text evidence="2">Belongs to the peptidase S16 family.</text>
</comment>
<dbReference type="InterPro" id="IPR014721">
    <property type="entry name" value="Ribsml_uS5_D2-typ_fold_subgr"/>
</dbReference>
<feature type="domain" description="Lon proteolytic" evidence="3">
    <location>
        <begin position="557"/>
        <end position="752"/>
    </location>
</feature>
<dbReference type="GO" id="GO:0030163">
    <property type="term" value="P:protein catabolic process"/>
    <property type="evidence" value="ECO:0007669"/>
    <property type="project" value="InterPro"/>
</dbReference>
<proteinExistence type="inferred from homology"/>
<dbReference type="Gene3D" id="3.40.50.300">
    <property type="entry name" value="P-loop containing nucleotide triphosphate hydrolases"/>
    <property type="match status" value="2"/>
</dbReference>
<dbReference type="Gene3D" id="1.10.8.60">
    <property type="match status" value="1"/>
</dbReference>
<evidence type="ECO:0000313" key="4">
    <source>
        <dbReference type="EMBL" id="PAB57030.1"/>
    </source>
</evidence>
<dbReference type="AlphaFoldDB" id="A0A267ME07"/>
<evidence type="ECO:0000313" key="5">
    <source>
        <dbReference type="Proteomes" id="UP000216024"/>
    </source>
</evidence>
<dbReference type="Pfam" id="PF13654">
    <property type="entry name" value="AAA_32"/>
    <property type="match status" value="1"/>
</dbReference>
<dbReference type="Proteomes" id="UP000216024">
    <property type="component" value="Unassembled WGS sequence"/>
</dbReference>
<dbReference type="SUPFAM" id="SSF52540">
    <property type="entry name" value="P-loop containing nucleoside triphosphate hydrolases"/>
    <property type="match status" value="1"/>
</dbReference>
<evidence type="ECO:0000256" key="2">
    <source>
        <dbReference type="PROSITE-ProRule" id="PRU01122"/>
    </source>
</evidence>
<dbReference type="Gene3D" id="3.30.230.10">
    <property type="match status" value="1"/>
</dbReference>
<dbReference type="InterPro" id="IPR027417">
    <property type="entry name" value="P-loop_NTPase"/>
</dbReference>
<sequence length="790" mass="89655">MNNKYKISIENLKNTCNLDSIKFTTTKDLIPLGHEIIGQKRASEAIQFGLSVKNKGYNIFVAGESGTGRNSYVKHIANEFSKKLPTPDDWIYVYNFKNPYTPISINLKAGLGKDFSKDMENTITLLKRDIKKVFHSKEYQRAKNSISKEYEDYVNKLIEELNTIGKEYEFAFINSDRGILSLPLKDNEPMNEEDINKLSDEEIEDIKIKSDKLAIETTDIFNDLKNKDAYIKLKFKQLDKDTVSNLIDFYLTPLKEKYSFSQKTIEYFNMLSEDILKNISMFKTDKQPEGFEDFFLRYKVNLFIDNSCLNKAPVVFESNSTYHNLLGSIEYKNEMGIMRTDFTQIKPGTIHEANGGYLVLQAKDILSNSITWTSLKRMLINNESIIGDLNKQLNYIVAGTLKPEPIPLNLKVIIIGSHYAYNTLYSYDEDFRKLFKIMADYDTQMIRNKDNSIKMARFIGAHCEEKNLRHFTKKAVEKVIEHCSRLADHKQKLSAKFNSIAEIIYEANTWAEFDSSPIVEKSHVKKAIEQKMYRNGIYEEKIFEMFEAEDILLNVDGRRVGEINGLAVIGVGEYSFGKPSKITVSTYRGRAGIINIEREVKSSGSIHDKGVMIISGYLGHKYAQDKPLAISASIVFEQLYSGVDGDSASSTELYAILSSISGIPIKQSIAVTGSVNQRGEIQPIGGVNEKIEGFYKICKLKGLTGEQGVMIPHQNVKNLMLSDEVVEAVENGMFHIYSVRTINEGIEILTDVEAGTLNNFDEYPEGSIHYLVNEKLSELAEAETCKTTEA</sequence>
<dbReference type="RefSeq" id="WP_095135649.1">
    <property type="nucleotide sequence ID" value="NZ_NIBG01000029.1"/>
</dbReference>
<dbReference type="OrthoDB" id="9758568at2"/>
<dbReference type="SUPFAM" id="SSF54211">
    <property type="entry name" value="Ribosomal protein S5 domain 2-like"/>
    <property type="match status" value="1"/>
</dbReference>
<evidence type="ECO:0000259" key="3">
    <source>
        <dbReference type="PROSITE" id="PS51786"/>
    </source>
</evidence>
<dbReference type="Pfam" id="PF20437">
    <property type="entry name" value="LonC_helical"/>
    <property type="match status" value="1"/>
</dbReference>
<dbReference type="EC" id="3.4.21.53" evidence="2"/>
<dbReference type="InterPro" id="IPR046844">
    <property type="entry name" value="Lon-like_helical"/>
</dbReference>
<protein>
    <recommendedName>
        <fullName evidence="2">endopeptidase La</fullName>
        <ecNumber evidence="2">3.4.21.53</ecNumber>
    </recommendedName>
</protein>
<dbReference type="InterPro" id="IPR046843">
    <property type="entry name" value="LonB_AAA-LID"/>
</dbReference>
<accession>A0A267ME07</accession>
<dbReference type="GO" id="GO:0004176">
    <property type="term" value="F:ATP-dependent peptidase activity"/>
    <property type="evidence" value="ECO:0007669"/>
    <property type="project" value="UniProtKB-UniRule"/>
</dbReference>
<keyword evidence="5" id="KW-1185">Reference proteome</keyword>
<dbReference type="PROSITE" id="PS51786">
    <property type="entry name" value="LON_PROTEOLYTIC"/>
    <property type="match status" value="1"/>
</dbReference>
<comment type="caution">
    <text evidence="4">The sequence shown here is derived from an EMBL/GenBank/DDBJ whole genome shotgun (WGS) entry which is preliminary data.</text>
</comment>
<dbReference type="Pfam" id="PF20436">
    <property type="entry name" value="LonB_AAA-LID"/>
    <property type="match status" value="1"/>
</dbReference>
<name>A0A267ME07_9FIRM</name>
<keyword evidence="2" id="KW-0378">Hydrolase</keyword>
<reference evidence="4 5" key="1">
    <citation type="submission" date="2017-06" db="EMBL/GenBank/DDBJ databases">
        <title>Draft genome sequence of anaerobic fermentative bacterium Anaeromicrobium sediminis DY2726D isolated from West Pacific Ocean sediments.</title>
        <authorList>
            <person name="Zeng X."/>
        </authorList>
    </citation>
    <scope>NUCLEOTIDE SEQUENCE [LARGE SCALE GENOMIC DNA]</scope>
    <source>
        <strain evidence="4 5">DY2726D</strain>
    </source>
</reference>
<dbReference type="PRINTS" id="PR00830">
    <property type="entry name" value="ENDOLAPTASE"/>
</dbReference>
<keyword evidence="2" id="KW-0720">Serine protease</keyword>
<dbReference type="GO" id="GO:0006508">
    <property type="term" value="P:proteolysis"/>
    <property type="evidence" value="ECO:0007669"/>
    <property type="project" value="UniProtKB-KW"/>
</dbReference>
<dbReference type="GO" id="GO:0005524">
    <property type="term" value="F:ATP binding"/>
    <property type="evidence" value="ECO:0007669"/>
    <property type="project" value="InterPro"/>
</dbReference>
<gene>
    <name evidence="4" type="ORF">CCE28_19820</name>
</gene>
<organism evidence="4 5">
    <name type="scientific">Anaeromicrobium sediminis</name>
    <dbReference type="NCBI Taxonomy" id="1478221"/>
    <lineage>
        <taxon>Bacteria</taxon>
        <taxon>Bacillati</taxon>
        <taxon>Bacillota</taxon>
        <taxon>Clostridia</taxon>
        <taxon>Peptostreptococcales</taxon>
        <taxon>Thermotaleaceae</taxon>
        <taxon>Anaeromicrobium</taxon>
    </lineage>
</organism>
<feature type="active site" evidence="2">
    <location>
        <position position="647"/>
    </location>
</feature>
<dbReference type="EMBL" id="NIBG01000029">
    <property type="protein sequence ID" value="PAB57030.1"/>
    <property type="molecule type" value="Genomic_DNA"/>
</dbReference>
<dbReference type="GO" id="GO:0004252">
    <property type="term" value="F:serine-type endopeptidase activity"/>
    <property type="evidence" value="ECO:0007669"/>
    <property type="project" value="UniProtKB-UniRule"/>
</dbReference>
<dbReference type="Pfam" id="PF05362">
    <property type="entry name" value="Lon_C"/>
    <property type="match status" value="1"/>
</dbReference>
<dbReference type="PANTHER" id="PTHR10046">
    <property type="entry name" value="ATP DEPENDENT LON PROTEASE FAMILY MEMBER"/>
    <property type="match status" value="1"/>
</dbReference>
<dbReference type="InterPro" id="IPR020568">
    <property type="entry name" value="Ribosomal_Su5_D2-typ_SF"/>
</dbReference>
<comment type="catalytic activity">
    <reaction evidence="2">
        <text>Hydrolysis of proteins in presence of ATP.</text>
        <dbReference type="EC" id="3.4.21.53"/>
    </reaction>
</comment>
<evidence type="ECO:0000256" key="1">
    <source>
        <dbReference type="ARBA" id="ARBA00022670"/>
    </source>
</evidence>
<dbReference type="InterPro" id="IPR041699">
    <property type="entry name" value="AAA_32"/>
</dbReference>
<feature type="active site" evidence="2">
    <location>
        <position position="690"/>
    </location>
</feature>
<dbReference type="InterPro" id="IPR008269">
    <property type="entry name" value="Lon_proteolytic"/>
</dbReference>